<dbReference type="Gene3D" id="2.130.10.10">
    <property type="entry name" value="YVTN repeat-like/Quinoprotein amine dehydrogenase"/>
    <property type="match status" value="1"/>
</dbReference>
<dbReference type="PANTHER" id="PTHR45903">
    <property type="entry name" value="GLUTAMATE-RICH WD REPEAT-CONTAINING PROTEIN 1"/>
    <property type="match status" value="1"/>
</dbReference>
<dbReference type="EMBL" id="BDIP01002531">
    <property type="protein sequence ID" value="GIQ86441.1"/>
    <property type="molecule type" value="Genomic_DNA"/>
</dbReference>
<name>A0A9K3GL75_9EUKA</name>
<dbReference type="AlphaFoldDB" id="A0A9K3GL75"/>
<feature type="compositionally biased region" description="Basic residues" evidence="1">
    <location>
        <begin position="93"/>
        <end position="103"/>
    </location>
</feature>
<dbReference type="Proteomes" id="UP000265618">
    <property type="component" value="Unassembled WGS sequence"/>
</dbReference>
<feature type="compositionally biased region" description="Acidic residues" evidence="1">
    <location>
        <begin position="66"/>
        <end position="78"/>
    </location>
</feature>
<accession>A0A9K3GL75</accession>
<feature type="compositionally biased region" description="Low complexity" evidence="1">
    <location>
        <begin position="79"/>
        <end position="92"/>
    </location>
</feature>
<feature type="compositionally biased region" description="Basic and acidic residues" evidence="1">
    <location>
        <begin position="18"/>
        <end position="36"/>
    </location>
</feature>
<gene>
    <name evidence="2" type="ORF">KIPB_008295</name>
</gene>
<proteinExistence type="predicted"/>
<evidence type="ECO:0000313" key="3">
    <source>
        <dbReference type="Proteomes" id="UP000265618"/>
    </source>
</evidence>
<evidence type="ECO:0000256" key="1">
    <source>
        <dbReference type="SAM" id="MobiDB-lite"/>
    </source>
</evidence>
<feature type="region of interest" description="Disordered" evidence="1">
    <location>
        <begin position="1"/>
        <end position="116"/>
    </location>
</feature>
<dbReference type="InterPro" id="IPR015943">
    <property type="entry name" value="WD40/YVTN_repeat-like_dom_sf"/>
</dbReference>
<organism evidence="2 3">
    <name type="scientific">Kipferlia bialata</name>
    <dbReference type="NCBI Taxonomy" id="797122"/>
    <lineage>
        <taxon>Eukaryota</taxon>
        <taxon>Metamonada</taxon>
        <taxon>Carpediemonas-like organisms</taxon>
        <taxon>Kipferlia</taxon>
    </lineage>
</organism>
<reference evidence="2 3" key="1">
    <citation type="journal article" date="2018" name="PLoS ONE">
        <title>The draft genome of Kipferlia bialata reveals reductive genome evolution in fornicate parasites.</title>
        <authorList>
            <person name="Tanifuji G."/>
            <person name="Takabayashi S."/>
            <person name="Kume K."/>
            <person name="Takagi M."/>
            <person name="Nakayama T."/>
            <person name="Kamikawa R."/>
            <person name="Inagaki Y."/>
            <person name="Hashimoto T."/>
        </authorList>
    </citation>
    <scope>NUCLEOTIDE SEQUENCE [LARGE SCALE GENOMIC DNA]</scope>
    <source>
        <strain evidence="2">NY0173</strain>
    </source>
</reference>
<protein>
    <submittedName>
        <fullName evidence="2">Uncharacterized protein</fullName>
    </submittedName>
</protein>
<dbReference type="InterPro" id="IPR051972">
    <property type="entry name" value="Glutamate-rich_WD_repeat"/>
</dbReference>
<feature type="compositionally biased region" description="Basic residues" evidence="1">
    <location>
        <begin position="1"/>
        <end position="17"/>
    </location>
</feature>
<keyword evidence="3" id="KW-1185">Reference proteome</keyword>
<dbReference type="PANTHER" id="PTHR45903:SF1">
    <property type="entry name" value="GLUTAMATE-RICH WD REPEAT-CONTAINING PROTEIN 1"/>
    <property type="match status" value="1"/>
</dbReference>
<dbReference type="GO" id="GO:0005730">
    <property type="term" value="C:nucleolus"/>
    <property type="evidence" value="ECO:0007669"/>
    <property type="project" value="TreeGrafter"/>
</dbReference>
<comment type="caution">
    <text evidence="2">The sequence shown here is derived from an EMBL/GenBank/DDBJ whole genome shotgun (WGS) entry which is preliminary data.</text>
</comment>
<evidence type="ECO:0000313" key="2">
    <source>
        <dbReference type="EMBL" id="GIQ86441.1"/>
    </source>
</evidence>
<dbReference type="GO" id="GO:0042254">
    <property type="term" value="P:ribosome biogenesis"/>
    <property type="evidence" value="ECO:0007669"/>
    <property type="project" value="TreeGrafter"/>
</dbReference>
<feature type="non-terminal residue" evidence="2">
    <location>
        <position position="1"/>
    </location>
</feature>
<sequence>MAKKGKGKKTSSKRHKKSLGEDLRSPVKRSADRGDEMEVEADIAPAFEDRYADDVQEDVQVAADPDLADLESDEESEEAGFTFGGAAAQPAPKKQKKKTKKPKMPFQPEHADAGHSGDLDYNPEFFEMYRTISLPVPSLSIDIVPDRLGAQTYPIQCTVVTGQQVVADDVSYLPPSSLDIIHMSQLSRTGLPNEEADEAEFDAEPCIECKSSTALEGDIFRARCCPAIPGIVAALTNNKLSIIDVGSVLDENTGRNSGRGVLSQH</sequence>